<evidence type="ECO:0000313" key="1">
    <source>
        <dbReference type="EMBL" id="KAF1992159.1"/>
    </source>
</evidence>
<evidence type="ECO:0000313" key="2">
    <source>
        <dbReference type="Proteomes" id="UP000800041"/>
    </source>
</evidence>
<organism evidence="1 2">
    <name type="scientific">Aulographum hederae CBS 113979</name>
    <dbReference type="NCBI Taxonomy" id="1176131"/>
    <lineage>
        <taxon>Eukaryota</taxon>
        <taxon>Fungi</taxon>
        <taxon>Dikarya</taxon>
        <taxon>Ascomycota</taxon>
        <taxon>Pezizomycotina</taxon>
        <taxon>Dothideomycetes</taxon>
        <taxon>Pleosporomycetidae</taxon>
        <taxon>Aulographales</taxon>
        <taxon>Aulographaceae</taxon>
    </lineage>
</organism>
<dbReference type="AlphaFoldDB" id="A0A6G1HGK3"/>
<reference evidence="1" key="1">
    <citation type="journal article" date="2020" name="Stud. Mycol.">
        <title>101 Dothideomycetes genomes: a test case for predicting lifestyles and emergence of pathogens.</title>
        <authorList>
            <person name="Haridas S."/>
            <person name="Albert R."/>
            <person name="Binder M."/>
            <person name="Bloem J."/>
            <person name="Labutti K."/>
            <person name="Salamov A."/>
            <person name="Andreopoulos B."/>
            <person name="Baker S."/>
            <person name="Barry K."/>
            <person name="Bills G."/>
            <person name="Bluhm B."/>
            <person name="Cannon C."/>
            <person name="Castanera R."/>
            <person name="Culley D."/>
            <person name="Daum C."/>
            <person name="Ezra D."/>
            <person name="Gonzalez J."/>
            <person name="Henrissat B."/>
            <person name="Kuo A."/>
            <person name="Liang C."/>
            <person name="Lipzen A."/>
            <person name="Lutzoni F."/>
            <person name="Magnuson J."/>
            <person name="Mondo S."/>
            <person name="Nolan M."/>
            <person name="Ohm R."/>
            <person name="Pangilinan J."/>
            <person name="Park H.-J."/>
            <person name="Ramirez L."/>
            <person name="Alfaro M."/>
            <person name="Sun H."/>
            <person name="Tritt A."/>
            <person name="Yoshinaga Y."/>
            <person name="Zwiers L.-H."/>
            <person name="Turgeon B."/>
            <person name="Goodwin S."/>
            <person name="Spatafora J."/>
            <person name="Crous P."/>
            <person name="Grigoriev I."/>
        </authorList>
    </citation>
    <scope>NUCLEOTIDE SEQUENCE</scope>
    <source>
        <strain evidence="1">CBS 113979</strain>
    </source>
</reference>
<keyword evidence="2" id="KW-1185">Reference proteome</keyword>
<gene>
    <name evidence="1" type="ORF">K402DRAFT_430823</name>
</gene>
<sequence>MIWSPGVSLFHMQLSNRVATLAGIPFSGGLGGLNAGGHAPEVWGSEANLRACSWWWGCGLGEASGIAPVRELRSSTAPHRSTEAVATRKLGGEAPKKRLSRSLAELRAIRPVRGAASVPPVQYFALVHRNPNWWMTGELDLVTREIGQATPNMGNF</sequence>
<proteinExistence type="predicted"/>
<protein>
    <submittedName>
        <fullName evidence="1">Uncharacterized protein</fullName>
    </submittedName>
</protein>
<dbReference type="EMBL" id="ML977138">
    <property type="protein sequence ID" value="KAF1992159.1"/>
    <property type="molecule type" value="Genomic_DNA"/>
</dbReference>
<dbReference type="Proteomes" id="UP000800041">
    <property type="component" value="Unassembled WGS sequence"/>
</dbReference>
<accession>A0A6G1HGK3</accession>
<name>A0A6G1HGK3_9PEZI</name>